<evidence type="ECO:0000313" key="2">
    <source>
        <dbReference type="Proteomes" id="UP000198284"/>
    </source>
</evidence>
<protein>
    <submittedName>
        <fullName evidence="1">Phospholipid transport system substrate-binding protein</fullName>
    </submittedName>
</protein>
<sequence>MAAGSYWADGIESVGVFIFIQDNMKLFTKLFAIIGLATGALAFTAPAQAQEAPDALIKRISEEVLTTAKNDKDIQAGNTRKVLELVEAKVLPHVDFQRMTALAAGRYWREATPEQQKQLTTEFRSLLVYTYSGAISQIRDQKLEFKPMRAESDNEVEVRSQVLQPKGGEPIQLNYRLEKTAAGWKIFDVNVLGAWLVETYKGNFASEISKGGIDGLIKTLSEKNKRLAASATRSGSKS</sequence>
<dbReference type="Proteomes" id="UP000198284">
    <property type="component" value="Unassembled WGS sequence"/>
</dbReference>
<proteinExistence type="predicted"/>
<gene>
    <name evidence="1" type="ORF">SAMN06265795_11288</name>
</gene>
<dbReference type="Pfam" id="PF05494">
    <property type="entry name" value="MlaC"/>
    <property type="match status" value="1"/>
</dbReference>
<organism evidence="1 2">
    <name type="scientific">Noviherbaspirillum humi</name>
    <dbReference type="NCBI Taxonomy" id="1688639"/>
    <lineage>
        <taxon>Bacteria</taxon>
        <taxon>Pseudomonadati</taxon>
        <taxon>Pseudomonadota</taxon>
        <taxon>Betaproteobacteria</taxon>
        <taxon>Burkholderiales</taxon>
        <taxon>Oxalobacteraceae</taxon>
        <taxon>Noviherbaspirillum</taxon>
    </lineage>
</organism>
<evidence type="ECO:0000313" key="1">
    <source>
        <dbReference type="EMBL" id="SNT03960.1"/>
    </source>
</evidence>
<dbReference type="PIRSF" id="PIRSF004649">
    <property type="entry name" value="MlaC"/>
    <property type="match status" value="1"/>
</dbReference>
<dbReference type="InterPro" id="IPR008869">
    <property type="entry name" value="MlaC/ttg2D"/>
</dbReference>
<dbReference type="PANTHER" id="PTHR36573">
    <property type="entry name" value="INTERMEMBRANE PHOSPHOLIPID TRANSPORT SYSTEM BINDING PROTEIN MLAC"/>
    <property type="match status" value="1"/>
</dbReference>
<name>A0A239JDQ0_9BURK</name>
<dbReference type="AlphaFoldDB" id="A0A239JDQ0"/>
<keyword evidence="2" id="KW-1185">Reference proteome</keyword>
<dbReference type="Gene3D" id="1.10.10.640">
    <property type="entry name" value="phospholipid-binding protein"/>
    <property type="match status" value="1"/>
</dbReference>
<dbReference type="EMBL" id="FZOT01000012">
    <property type="protein sequence ID" value="SNT03960.1"/>
    <property type="molecule type" value="Genomic_DNA"/>
</dbReference>
<accession>A0A239JDQ0</accession>
<dbReference type="PANTHER" id="PTHR36573:SF1">
    <property type="entry name" value="INTERMEMBRANE PHOSPHOLIPID TRANSPORT SYSTEM BINDING PROTEIN MLAC"/>
    <property type="match status" value="1"/>
</dbReference>
<reference evidence="1 2" key="1">
    <citation type="submission" date="2017-06" db="EMBL/GenBank/DDBJ databases">
        <authorList>
            <person name="Kim H.J."/>
            <person name="Triplett B.A."/>
        </authorList>
    </citation>
    <scope>NUCLEOTIDE SEQUENCE [LARGE SCALE GENOMIC DNA]</scope>
    <source>
        <strain evidence="1 2">U15</strain>
    </source>
</reference>
<dbReference type="Gene3D" id="3.10.450.50">
    <property type="match status" value="1"/>
</dbReference>